<reference evidence="4" key="1">
    <citation type="journal article" date="2021" name="Sci. Adv.">
        <title>The American lobster genome reveals insights on longevity, neural, and immune adaptations.</title>
        <authorList>
            <person name="Polinski J.M."/>
            <person name="Zimin A.V."/>
            <person name="Clark K.F."/>
            <person name="Kohn A.B."/>
            <person name="Sadowski N."/>
            <person name="Timp W."/>
            <person name="Ptitsyn A."/>
            <person name="Khanna P."/>
            <person name="Romanova D.Y."/>
            <person name="Williams P."/>
            <person name="Greenwood S.J."/>
            <person name="Moroz L.L."/>
            <person name="Walt D.R."/>
            <person name="Bodnar A.G."/>
        </authorList>
    </citation>
    <scope>NUCLEOTIDE SEQUENCE</scope>
    <source>
        <strain evidence="4">GMGI-L3</strain>
    </source>
</reference>
<comment type="caution">
    <text evidence="2">Lacks conserved residue(s) required for the propagation of feature annotation.</text>
</comment>
<dbReference type="EMBL" id="JAHLQT010003582">
    <property type="protein sequence ID" value="KAG7176349.1"/>
    <property type="molecule type" value="Genomic_DNA"/>
</dbReference>
<name>A0A8J5NB81_HOMAM</name>
<dbReference type="PROSITE" id="PS50923">
    <property type="entry name" value="SUSHI"/>
    <property type="match status" value="1"/>
</dbReference>
<dbReference type="AlphaFoldDB" id="A0A8J5NB81"/>
<evidence type="ECO:0000313" key="5">
    <source>
        <dbReference type="Proteomes" id="UP000747542"/>
    </source>
</evidence>
<evidence type="ECO:0000256" key="1">
    <source>
        <dbReference type="ARBA" id="ARBA00023157"/>
    </source>
</evidence>
<protein>
    <recommendedName>
        <fullName evidence="3">Sushi domain-containing protein</fullName>
    </recommendedName>
</protein>
<accession>A0A8J5NB81</accession>
<evidence type="ECO:0000256" key="2">
    <source>
        <dbReference type="PROSITE-ProRule" id="PRU00302"/>
    </source>
</evidence>
<evidence type="ECO:0000313" key="4">
    <source>
        <dbReference type="EMBL" id="KAG7176349.1"/>
    </source>
</evidence>
<keyword evidence="1 2" id="KW-1015">Disulfide bond</keyword>
<feature type="disulfide bond" evidence="2">
    <location>
        <begin position="12"/>
        <end position="55"/>
    </location>
</feature>
<feature type="non-terminal residue" evidence="4">
    <location>
        <position position="1"/>
    </location>
</feature>
<sequence length="164" mass="18056">MIAALMVEGVRCSEPGLLVGGLWVCTKLAWGQMCRPECRPGYIMIKDPPSPLYICGTSNGRWYPSSELPVCTPTIPVQPSYGCLPGFEWRETHSHWRVPQGCTVVSSNGNVRHAQWEHTLTNTQVNGVNSVVMGVRQPNPGPTRAPSVFTPLAVQQNQHQHSSH</sequence>
<keyword evidence="2" id="KW-0768">Sushi</keyword>
<dbReference type="CDD" id="cd00033">
    <property type="entry name" value="CCP"/>
    <property type="match status" value="1"/>
</dbReference>
<dbReference type="SUPFAM" id="SSF57535">
    <property type="entry name" value="Complement control module/SCR domain"/>
    <property type="match status" value="1"/>
</dbReference>
<comment type="caution">
    <text evidence="4">The sequence shown here is derived from an EMBL/GenBank/DDBJ whole genome shotgun (WGS) entry which is preliminary data.</text>
</comment>
<dbReference type="Gene3D" id="2.10.70.10">
    <property type="entry name" value="Complement Module, domain 1"/>
    <property type="match status" value="1"/>
</dbReference>
<gene>
    <name evidence="4" type="ORF">Hamer_G009145</name>
</gene>
<feature type="domain" description="Sushi" evidence="3">
    <location>
        <begin position="10"/>
        <end position="73"/>
    </location>
</feature>
<keyword evidence="5" id="KW-1185">Reference proteome</keyword>
<organism evidence="4 5">
    <name type="scientific">Homarus americanus</name>
    <name type="common">American lobster</name>
    <dbReference type="NCBI Taxonomy" id="6706"/>
    <lineage>
        <taxon>Eukaryota</taxon>
        <taxon>Metazoa</taxon>
        <taxon>Ecdysozoa</taxon>
        <taxon>Arthropoda</taxon>
        <taxon>Crustacea</taxon>
        <taxon>Multicrustacea</taxon>
        <taxon>Malacostraca</taxon>
        <taxon>Eumalacostraca</taxon>
        <taxon>Eucarida</taxon>
        <taxon>Decapoda</taxon>
        <taxon>Pleocyemata</taxon>
        <taxon>Astacidea</taxon>
        <taxon>Nephropoidea</taxon>
        <taxon>Nephropidae</taxon>
        <taxon>Homarus</taxon>
    </lineage>
</organism>
<dbReference type="InterPro" id="IPR035976">
    <property type="entry name" value="Sushi/SCR/CCP_sf"/>
</dbReference>
<evidence type="ECO:0000259" key="3">
    <source>
        <dbReference type="PROSITE" id="PS50923"/>
    </source>
</evidence>
<dbReference type="InterPro" id="IPR000436">
    <property type="entry name" value="Sushi_SCR_CCP_dom"/>
</dbReference>
<proteinExistence type="predicted"/>
<dbReference type="Proteomes" id="UP000747542">
    <property type="component" value="Unassembled WGS sequence"/>
</dbReference>